<dbReference type="EMBL" id="MNUO01000050">
    <property type="protein sequence ID" value="OIN97383.1"/>
    <property type="molecule type" value="Genomic_DNA"/>
</dbReference>
<feature type="transmembrane region" description="Helical" evidence="5">
    <location>
        <begin position="359"/>
        <end position="383"/>
    </location>
</feature>
<feature type="transmembrane region" description="Helical" evidence="5">
    <location>
        <begin position="29"/>
        <end position="48"/>
    </location>
</feature>
<keyword evidence="4 5" id="KW-0472">Membrane</keyword>
<feature type="transmembrane region" description="Helical" evidence="5">
    <location>
        <begin position="330"/>
        <end position="353"/>
    </location>
</feature>
<dbReference type="Pfam" id="PF00999">
    <property type="entry name" value="Na_H_Exchanger"/>
    <property type="match status" value="1"/>
</dbReference>
<feature type="transmembrane region" description="Helical" evidence="5">
    <location>
        <begin position="6"/>
        <end position="22"/>
    </location>
</feature>
<dbReference type="InterPro" id="IPR038770">
    <property type="entry name" value="Na+/solute_symporter_sf"/>
</dbReference>
<feature type="transmembrane region" description="Helical" evidence="5">
    <location>
        <begin position="54"/>
        <end position="74"/>
    </location>
</feature>
<feature type="transmembrane region" description="Helical" evidence="5">
    <location>
        <begin position="147"/>
        <end position="174"/>
    </location>
</feature>
<evidence type="ECO:0000256" key="3">
    <source>
        <dbReference type="ARBA" id="ARBA00022989"/>
    </source>
</evidence>
<accession>A0A1J4SDA9</accession>
<evidence type="ECO:0000256" key="4">
    <source>
        <dbReference type="ARBA" id="ARBA00023136"/>
    </source>
</evidence>
<dbReference type="GO" id="GO:0016020">
    <property type="term" value="C:membrane"/>
    <property type="evidence" value="ECO:0007669"/>
    <property type="project" value="UniProtKB-SubCell"/>
</dbReference>
<keyword evidence="3 5" id="KW-1133">Transmembrane helix</keyword>
<comment type="caution">
    <text evidence="7">The sequence shown here is derived from an EMBL/GenBank/DDBJ whole genome shotgun (WGS) entry which is preliminary data.</text>
</comment>
<sequence>MNSILSFGFILLAGLLAAKLIGRMKFPGVTAYLVLGILIGPSILNFISENVISTSGFISNVALSFIAFSLGQSFSREAFRRIGRSVLWTSILGACGPWVLVTLSFWLILRQPFYLSLLFGAIASATDPAATVMVVREYRTKGIFTDTLLGVVAIDDAWCLIIFAISLAISRAVYSHLLSPLFLTKVLFSSLLEIFGALILGGATAWVLVRLSRYIRTTAELLTYTLGFILLNAGLASYLHLSILLTNMFMGGILVNINHGNSKFFDSIRIIESPLYLLFFVLAGASLEVGLLVKLGTVGAVYIVCRSFGKIWGASIGGRIANAPYAIKKYLGLALLPQAGVALGTALVAKSVFPEVGGIIITTIVTTSVIFELFGPLCTKIALEKAGEIERKQEVV</sequence>
<dbReference type="PANTHER" id="PTHR43021">
    <property type="entry name" value="NA(+)/H(+) ANTIPORTER-RELATED"/>
    <property type="match status" value="1"/>
</dbReference>
<dbReference type="Gene3D" id="1.20.1530.20">
    <property type="match status" value="1"/>
</dbReference>
<feature type="transmembrane region" description="Helical" evidence="5">
    <location>
        <begin position="276"/>
        <end position="309"/>
    </location>
</feature>
<feature type="transmembrane region" description="Helical" evidence="5">
    <location>
        <begin position="114"/>
        <end position="135"/>
    </location>
</feature>
<feature type="domain" description="Cation/H+ exchanger transmembrane" evidence="6">
    <location>
        <begin position="11"/>
        <end position="370"/>
    </location>
</feature>
<dbReference type="GO" id="GO:1902600">
    <property type="term" value="P:proton transmembrane transport"/>
    <property type="evidence" value="ECO:0007669"/>
    <property type="project" value="InterPro"/>
</dbReference>
<keyword evidence="2 5" id="KW-0812">Transmembrane</keyword>
<protein>
    <recommendedName>
        <fullName evidence="6">Cation/H+ exchanger transmembrane domain-containing protein</fullName>
    </recommendedName>
</protein>
<evidence type="ECO:0000259" key="6">
    <source>
        <dbReference type="Pfam" id="PF00999"/>
    </source>
</evidence>
<feature type="transmembrane region" description="Helical" evidence="5">
    <location>
        <begin position="221"/>
        <end position="241"/>
    </location>
</feature>
<dbReference type="AlphaFoldDB" id="A0A1J4SDA9"/>
<evidence type="ECO:0000256" key="5">
    <source>
        <dbReference type="SAM" id="Phobius"/>
    </source>
</evidence>
<evidence type="ECO:0000256" key="2">
    <source>
        <dbReference type="ARBA" id="ARBA00022692"/>
    </source>
</evidence>
<feature type="transmembrane region" description="Helical" evidence="5">
    <location>
        <begin position="86"/>
        <end position="108"/>
    </location>
</feature>
<dbReference type="STRING" id="1817893.AUJ66_03490"/>
<dbReference type="InterPro" id="IPR006153">
    <property type="entry name" value="Cation/H_exchanger_TM"/>
</dbReference>
<evidence type="ECO:0000313" key="7">
    <source>
        <dbReference type="EMBL" id="OIN97383.1"/>
    </source>
</evidence>
<feature type="transmembrane region" description="Helical" evidence="5">
    <location>
        <begin position="186"/>
        <end position="209"/>
    </location>
</feature>
<dbReference type="Proteomes" id="UP000182278">
    <property type="component" value="Unassembled WGS sequence"/>
</dbReference>
<evidence type="ECO:0000256" key="1">
    <source>
        <dbReference type="ARBA" id="ARBA00004141"/>
    </source>
</evidence>
<reference evidence="7 8" key="1">
    <citation type="journal article" date="2016" name="Environ. Microbiol.">
        <title>Genomic resolution of a cold subsurface aquifer community provides metabolic insights for novel microbes adapted to high CO concentrations.</title>
        <authorList>
            <person name="Probst A.J."/>
            <person name="Castelle C.J."/>
            <person name="Singh A."/>
            <person name="Brown C.T."/>
            <person name="Anantharaman K."/>
            <person name="Sharon I."/>
            <person name="Hug L.A."/>
            <person name="Burstein D."/>
            <person name="Emerson J.B."/>
            <person name="Thomas B.C."/>
            <person name="Banfield J.F."/>
        </authorList>
    </citation>
    <scope>NUCLEOTIDE SEQUENCE [LARGE SCALE GENOMIC DNA]</scope>
    <source>
        <strain evidence="7">CG1_02_38_46</strain>
    </source>
</reference>
<dbReference type="PANTHER" id="PTHR43021:SF2">
    <property type="entry name" value="CATION_H+ EXCHANGER DOMAIN-CONTAINING PROTEIN"/>
    <property type="match status" value="1"/>
</dbReference>
<evidence type="ECO:0000313" key="8">
    <source>
        <dbReference type="Proteomes" id="UP000182278"/>
    </source>
</evidence>
<name>A0A1J4SDA9_9BACT</name>
<proteinExistence type="predicted"/>
<dbReference type="GO" id="GO:0015297">
    <property type="term" value="F:antiporter activity"/>
    <property type="evidence" value="ECO:0007669"/>
    <property type="project" value="InterPro"/>
</dbReference>
<gene>
    <name evidence="7" type="ORF">AUJ66_03490</name>
</gene>
<comment type="subcellular location">
    <subcellularLocation>
        <location evidence="1">Membrane</location>
        <topology evidence="1">Multi-pass membrane protein</topology>
    </subcellularLocation>
</comment>
<organism evidence="7 8">
    <name type="scientific">Candidatus Desantisbacteria bacterium CG1_02_38_46</name>
    <dbReference type="NCBI Taxonomy" id="1817893"/>
    <lineage>
        <taxon>Bacteria</taxon>
        <taxon>Candidatus Desantisiibacteriota</taxon>
    </lineage>
</organism>